<sequence length="813" mass="95738">MQQNEKKFFQERYRKIHHEFNNLTDLELCTFKLLDEEITEDIRRLDQYMRFREIDFEDADALMLSEPFNQALFRHEVQRFRSRYPNETTDRSYSRRQSDDFEPTRHYYNNHIVSQYDIENHVRRVGELELQMNNFIIAFDFGYVVEKVKYDEDQAQVITYSTRQPHSNIQNALNIEQQITSKEKLEQFIQYLPAKIIEDQERTLEDTKTRFSAIVSMVAVIYGARSGGAAPADLQKFIKRQEDKFVDNLNYRNNCLFDALTFISLQDIQNKRIRDCSRVAEGKRIMQLFYSAIGNEQIKNFEDFCKNYQGFNIASEGKQLANIFNINICVYAYHHLDFDEEPTQEVQIQPKLNSKGNRTHHKKQENTKEEKYDNYFVDFVIKPGEKIITVNDDKDKHNQLEIETENMIKTILPHADDDHFVFEAIGEKLNNCLDQLGDPIKAQEIKQRLINEDAMKIQNSFVDYYNQTISDRMSTLNRIPLYNYEKADKRPDYCKKEPWKLTDEEKICVEAYKKEHQYQERTGLAVNIAKCPFLAVVDIDINKKLEKSERTAIREEILKKIEDSKLNVGLIQTAHGGLHIYCNTGCIYLDNNSMVAVISNEKYAVDIFACAYPDNDMPSWDQLNMKYDEKVDRNDENKIGKLRNVLLPFSKIKNKSHDKLSHRSIATSKILQYNQLNQIYGMKNLNCLADVFCSLNFDISVIKYKRKAYREIQGNVVDIIDLTQEQAVILLNGLENIIVHNYVSDKDNNEASLFTLFLSINSLRKIPEVDEDFMNEIYDSVSQLPEISFISYTFQIRKHQQAQRIVQYLSYMQ</sequence>
<name>A0A5J4V1M2_9EUKA</name>
<comment type="caution">
    <text evidence="1">The sequence shown here is derived from an EMBL/GenBank/DDBJ whole genome shotgun (WGS) entry which is preliminary data.</text>
</comment>
<dbReference type="Proteomes" id="UP000324800">
    <property type="component" value="Unassembled WGS sequence"/>
</dbReference>
<evidence type="ECO:0000313" key="2">
    <source>
        <dbReference type="Proteomes" id="UP000324800"/>
    </source>
</evidence>
<dbReference type="SUPFAM" id="SSF56747">
    <property type="entry name" value="Prim-pol domain"/>
    <property type="match status" value="1"/>
</dbReference>
<organism evidence="1 2">
    <name type="scientific">Streblomastix strix</name>
    <dbReference type="NCBI Taxonomy" id="222440"/>
    <lineage>
        <taxon>Eukaryota</taxon>
        <taxon>Metamonada</taxon>
        <taxon>Preaxostyla</taxon>
        <taxon>Oxymonadida</taxon>
        <taxon>Streblomastigidae</taxon>
        <taxon>Streblomastix</taxon>
    </lineage>
</organism>
<dbReference type="EMBL" id="SNRW01010469">
    <property type="protein sequence ID" value="KAA6376507.1"/>
    <property type="molecule type" value="Genomic_DNA"/>
</dbReference>
<gene>
    <name evidence="1" type="ORF">EZS28_027966</name>
</gene>
<accession>A0A5J4V1M2</accession>
<protein>
    <submittedName>
        <fullName evidence="1">Uncharacterized protein</fullName>
    </submittedName>
</protein>
<proteinExistence type="predicted"/>
<evidence type="ECO:0000313" key="1">
    <source>
        <dbReference type="EMBL" id="KAA6376507.1"/>
    </source>
</evidence>
<dbReference type="AlphaFoldDB" id="A0A5J4V1M2"/>
<reference evidence="1 2" key="1">
    <citation type="submission" date="2019-03" db="EMBL/GenBank/DDBJ databases">
        <title>Single cell metagenomics reveals metabolic interactions within the superorganism composed of flagellate Streblomastix strix and complex community of Bacteroidetes bacteria on its surface.</title>
        <authorList>
            <person name="Treitli S.C."/>
            <person name="Kolisko M."/>
            <person name="Husnik F."/>
            <person name="Keeling P."/>
            <person name="Hampl V."/>
        </authorList>
    </citation>
    <scope>NUCLEOTIDE SEQUENCE [LARGE SCALE GENOMIC DNA]</scope>
    <source>
        <strain evidence="1">ST1C</strain>
    </source>
</reference>